<name>A0A6J5ZRN6_9ZZZZ</name>
<dbReference type="EMBL" id="CAFAAO010000020">
    <property type="protein sequence ID" value="CAB4811289.1"/>
    <property type="molecule type" value="Genomic_DNA"/>
</dbReference>
<proteinExistence type="predicted"/>
<protein>
    <submittedName>
        <fullName evidence="2">Unannotated protein</fullName>
    </submittedName>
</protein>
<evidence type="ECO:0000313" key="4">
    <source>
        <dbReference type="EMBL" id="CAB5026236.1"/>
    </source>
</evidence>
<evidence type="ECO:0000313" key="3">
    <source>
        <dbReference type="EMBL" id="CAB4811289.1"/>
    </source>
</evidence>
<organism evidence="2">
    <name type="scientific">freshwater metagenome</name>
    <dbReference type="NCBI Taxonomy" id="449393"/>
    <lineage>
        <taxon>unclassified sequences</taxon>
        <taxon>metagenomes</taxon>
        <taxon>ecological metagenomes</taxon>
    </lineage>
</organism>
<dbReference type="EMBL" id="CAESAD010000017">
    <property type="protein sequence ID" value="CAB4345141.1"/>
    <property type="molecule type" value="Genomic_DNA"/>
</dbReference>
<feature type="region of interest" description="Disordered" evidence="1">
    <location>
        <begin position="674"/>
        <end position="699"/>
    </location>
</feature>
<accession>A0A6J5ZRN6</accession>
<gene>
    <name evidence="3" type="ORF">UFOPK3037_01324</name>
    <name evidence="2" type="ORF">UFOPK3925_01501</name>
    <name evidence="4" type="ORF">UFOPK4097_01251</name>
</gene>
<reference evidence="2" key="1">
    <citation type="submission" date="2020-05" db="EMBL/GenBank/DDBJ databases">
        <authorList>
            <person name="Chiriac C."/>
            <person name="Salcher M."/>
            <person name="Ghai R."/>
            <person name="Kavagutti S V."/>
        </authorList>
    </citation>
    <scope>NUCLEOTIDE SEQUENCE</scope>
</reference>
<evidence type="ECO:0000256" key="1">
    <source>
        <dbReference type="SAM" id="MobiDB-lite"/>
    </source>
</evidence>
<dbReference type="AlphaFoldDB" id="A0A6J5ZRN6"/>
<dbReference type="EMBL" id="CAFBPK010000023">
    <property type="protein sequence ID" value="CAB5026236.1"/>
    <property type="molecule type" value="Genomic_DNA"/>
</dbReference>
<sequence>MNNPKALCDSLIKADEALEVISILKSHGYWDDEVAWRPFADNENNFSSIGNQQGDSVAALVEKLTNSIDARFMNECGRKRINPGDENYPKDMREAVAYLIENKQPPLSYTNGSLYFWPESQIQEESTNISLFATGKSAKAGYPSLTISDRGEGQTPDLFPETFLSIGKSNKMRIPFVQGKYNMGGTGVFLFCSDNEKHRVSFILSRRNPELLSQEDLKTDRNAEWGFTVIRRITREGMKSPMFEYLAPIKSAGKYGNVLSFESESMNIFPSDDKDRPIAYGKSSSYGTMIKLYEYETKYKTNLTIKGSRGDSLKVKIEEMLPQAALPIQVAECREDYASTRGRRSFVDEVVGSVTQLEHLDEAKTIEKMETAKPINGTITIAGKPLDIQVFVAKEFKDKTVYNTKGLYFTINGQTHGTLPSAFFGRKRVNLSYLRDSLFVVVDCTQMSPDIRSDTFMPSRDRIRDNEYSREIQSQIEQFLGDDPALRELNKKRHDDRVNSALEDQKPIEDTLKLLLKDNPHLAALLPFGIKIPTIFPGSGTKGRGLSKFEGKETPTYFRFKGNNNEIDRDSPINQNPRIGFETDAVDDYFARKLSPGSLSISAIDVQGIPRDIDYRISNLQSGILNISLIFDQKYFNSGEKLAITFTIIDDGNLNPFTNVANISLIDPVTVNPEGGKGKAKAPTGGDGGDGGNQSTQLPNIQPVREEDWELYGFTELTALRAMMNNEGTSYDFFYNEDNKYLKSFQGQMVLDAKVLDHQFKIGLVLISLSIIDAHRQASESGEDLKLGIDDIESLVGEVADAVAPFWLPLIKAMAGINIESDVSLD</sequence>
<evidence type="ECO:0000313" key="2">
    <source>
        <dbReference type="EMBL" id="CAB4345141.1"/>
    </source>
</evidence>